<dbReference type="PRINTS" id="PR00129">
    <property type="entry name" value="CUTINASE"/>
</dbReference>
<keyword evidence="10" id="KW-1185">Reference proteome</keyword>
<comment type="caution">
    <text evidence="9">The sequence shown here is derived from an EMBL/GenBank/DDBJ whole genome shotgun (WGS) entry which is preliminary data.</text>
</comment>
<dbReference type="Gene3D" id="3.40.50.1820">
    <property type="entry name" value="alpha/beta hydrolase"/>
    <property type="match status" value="1"/>
</dbReference>
<sequence length="219" mass="22750">MSTALSHLNPVATYEAFIMYHALNLISFLAIAVTSIIPAIASHVELRLLNCPDVAVFFARGTTEIPTIGTSVGPPFSAALTAALPGKHVVFKGINYPAAVVGLITGGDIGGGVSMANNVSSTVSECPGTKIVMSGFEQGALVTHLAINQLLSSIQDHVTAVVTFGDPRKDVILPGVLQSRRKTFCFHADPICAGQLPILPPYNYGADTPAAAAYVAAHV</sequence>
<dbReference type="AlphaFoldDB" id="A0A409Y7Z8"/>
<evidence type="ECO:0000256" key="7">
    <source>
        <dbReference type="PIRSR" id="PIRSR611150-2"/>
    </source>
</evidence>
<dbReference type="EC" id="3.1.1.74" evidence="2"/>
<evidence type="ECO:0000256" key="8">
    <source>
        <dbReference type="SAM" id="Phobius"/>
    </source>
</evidence>
<comment type="similarity">
    <text evidence="1">Belongs to the cutinase family.</text>
</comment>
<name>A0A409Y7Z8_9AGAR</name>
<keyword evidence="4" id="KW-0378">Hydrolase</keyword>
<accession>A0A409Y7Z8</accession>
<evidence type="ECO:0000256" key="6">
    <source>
        <dbReference type="ARBA" id="ARBA00034045"/>
    </source>
</evidence>
<dbReference type="GO" id="GO:0016052">
    <property type="term" value="P:carbohydrate catabolic process"/>
    <property type="evidence" value="ECO:0007669"/>
    <property type="project" value="TreeGrafter"/>
</dbReference>
<gene>
    <name evidence="9" type="ORF">CVT24_009231</name>
</gene>
<proteinExistence type="inferred from homology"/>
<keyword evidence="8" id="KW-0472">Membrane</keyword>
<dbReference type="InterPro" id="IPR011150">
    <property type="entry name" value="Cutinase_monf"/>
</dbReference>
<evidence type="ECO:0000313" key="10">
    <source>
        <dbReference type="Proteomes" id="UP000284842"/>
    </source>
</evidence>
<dbReference type="PANTHER" id="PTHR48250">
    <property type="entry name" value="CUTINASE 2-RELATED"/>
    <property type="match status" value="1"/>
</dbReference>
<dbReference type="InParanoid" id="A0A409Y7Z8"/>
<evidence type="ECO:0000256" key="2">
    <source>
        <dbReference type="ARBA" id="ARBA00013095"/>
    </source>
</evidence>
<dbReference type="SUPFAM" id="SSF53474">
    <property type="entry name" value="alpha/beta-Hydrolases"/>
    <property type="match status" value="1"/>
</dbReference>
<protein>
    <recommendedName>
        <fullName evidence="2">cutinase</fullName>
        <ecNumber evidence="2">3.1.1.74</ecNumber>
    </recommendedName>
</protein>
<dbReference type="STRING" id="181874.A0A409Y7Z8"/>
<dbReference type="GO" id="GO:0050525">
    <property type="term" value="F:cutinase activity"/>
    <property type="evidence" value="ECO:0007669"/>
    <property type="project" value="UniProtKB-EC"/>
</dbReference>
<dbReference type="OrthoDB" id="3225429at2759"/>
<evidence type="ECO:0000256" key="3">
    <source>
        <dbReference type="ARBA" id="ARBA00022729"/>
    </source>
</evidence>
<evidence type="ECO:0000256" key="4">
    <source>
        <dbReference type="ARBA" id="ARBA00022801"/>
    </source>
</evidence>
<dbReference type="InterPro" id="IPR000675">
    <property type="entry name" value="Cutinase/axe"/>
</dbReference>
<dbReference type="Proteomes" id="UP000284842">
    <property type="component" value="Unassembled WGS sequence"/>
</dbReference>
<comment type="catalytic activity">
    <reaction evidence="6">
        <text>cutin + H2O = cutin monomers.</text>
        <dbReference type="EC" id="3.1.1.74"/>
    </reaction>
</comment>
<evidence type="ECO:0000256" key="1">
    <source>
        <dbReference type="ARBA" id="ARBA00007534"/>
    </source>
</evidence>
<feature type="disulfide bond" evidence="7">
    <location>
        <begin position="51"/>
        <end position="126"/>
    </location>
</feature>
<dbReference type="InterPro" id="IPR029058">
    <property type="entry name" value="AB_hydrolase_fold"/>
</dbReference>
<organism evidence="9 10">
    <name type="scientific">Panaeolus cyanescens</name>
    <dbReference type="NCBI Taxonomy" id="181874"/>
    <lineage>
        <taxon>Eukaryota</taxon>
        <taxon>Fungi</taxon>
        <taxon>Dikarya</taxon>
        <taxon>Basidiomycota</taxon>
        <taxon>Agaricomycotina</taxon>
        <taxon>Agaricomycetes</taxon>
        <taxon>Agaricomycetidae</taxon>
        <taxon>Agaricales</taxon>
        <taxon>Agaricineae</taxon>
        <taxon>Galeropsidaceae</taxon>
        <taxon>Panaeolus</taxon>
    </lineage>
</organism>
<dbReference type="SMART" id="SM01110">
    <property type="entry name" value="Cutinase"/>
    <property type="match status" value="1"/>
</dbReference>
<keyword evidence="8" id="KW-1133">Transmembrane helix</keyword>
<evidence type="ECO:0000256" key="5">
    <source>
        <dbReference type="ARBA" id="ARBA00023157"/>
    </source>
</evidence>
<dbReference type="GO" id="GO:0005576">
    <property type="term" value="C:extracellular region"/>
    <property type="evidence" value="ECO:0007669"/>
    <property type="project" value="InterPro"/>
</dbReference>
<dbReference type="EMBL" id="NHTK01001366">
    <property type="protein sequence ID" value="PPQ99212.1"/>
    <property type="molecule type" value="Genomic_DNA"/>
</dbReference>
<feature type="transmembrane region" description="Helical" evidence="8">
    <location>
        <begin position="20"/>
        <end position="41"/>
    </location>
</feature>
<reference evidence="9 10" key="1">
    <citation type="journal article" date="2018" name="Evol. Lett.">
        <title>Horizontal gene cluster transfer increased hallucinogenic mushroom diversity.</title>
        <authorList>
            <person name="Reynolds H.T."/>
            <person name="Vijayakumar V."/>
            <person name="Gluck-Thaler E."/>
            <person name="Korotkin H.B."/>
            <person name="Matheny P.B."/>
            <person name="Slot J.C."/>
        </authorList>
    </citation>
    <scope>NUCLEOTIDE SEQUENCE [LARGE SCALE GENOMIC DNA]</scope>
    <source>
        <strain evidence="9 10">2629</strain>
    </source>
</reference>
<dbReference type="Pfam" id="PF01083">
    <property type="entry name" value="Cutinase"/>
    <property type="match status" value="1"/>
</dbReference>
<evidence type="ECO:0000313" key="9">
    <source>
        <dbReference type="EMBL" id="PPQ99212.1"/>
    </source>
</evidence>
<dbReference type="PANTHER" id="PTHR48250:SF1">
    <property type="entry name" value="CUTINASE"/>
    <property type="match status" value="1"/>
</dbReference>
<keyword evidence="5 7" id="KW-1015">Disulfide bond</keyword>
<keyword evidence="3" id="KW-0732">Signal</keyword>
<feature type="disulfide bond" evidence="7">
    <location>
        <begin position="185"/>
        <end position="192"/>
    </location>
</feature>
<keyword evidence="8" id="KW-0812">Transmembrane</keyword>